<dbReference type="RefSeq" id="WP_021742993.1">
    <property type="nucleotide sequence ID" value="NZ_CP165646.1"/>
</dbReference>
<name>A0AB39VCL1_9FUSO</name>
<dbReference type="Pfam" id="PF12669">
    <property type="entry name" value="FeoB_associated"/>
    <property type="match status" value="1"/>
</dbReference>
<dbReference type="KEGG" id="lmes:AB8B23_02530"/>
<dbReference type="AlphaFoldDB" id="A0AB39VCL1"/>
<proteinExistence type="predicted"/>
<reference evidence="1" key="1">
    <citation type="submission" date="2024-07" db="EMBL/GenBank/DDBJ databases">
        <authorList>
            <person name="Li X.-J."/>
            <person name="Wang X."/>
        </authorList>
    </citation>
    <scope>NUCLEOTIDE SEQUENCE</scope>
    <source>
        <strain evidence="1">HSP-342</strain>
    </source>
</reference>
<dbReference type="EMBL" id="CP165646">
    <property type="protein sequence ID" value="XDU65055.1"/>
    <property type="molecule type" value="Genomic_DNA"/>
</dbReference>
<evidence type="ECO:0000313" key="1">
    <source>
        <dbReference type="EMBL" id="XDU65055.1"/>
    </source>
</evidence>
<sequence length="57" mass="6364">MVKTFIVAVIAAIIVLAVFRKIYKDYKKNKNFCGTDCCSCSGASTCNSHRETEDNKK</sequence>
<accession>A0AB39VCL1</accession>
<gene>
    <name evidence="1" type="ORF">AB8B23_02530</name>
</gene>
<organism evidence="1">
    <name type="scientific">Leptotrichia mesophila</name>
    <dbReference type="NCBI Taxonomy" id="3239303"/>
    <lineage>
        <taxon>Bacteria</taxon>
        <taxon>Fusobacteriati</taxon>
        <taxon>Fusobacteriota</taxon>
        <taxon>Fusobacteriia</taxon>
        <taxon>Fusobacteriales</taxon>
        <taxon>Leptotrichiaceae</taxon>
        <taxon>Leptotrichia</taxon>
    </lineage>
</organism>
<protein>
    <submittedName>
        <fullName evidence="1">FeoB-associated Cys-rich membrane protein</fullName>
    </submittedName>
</protein>